<sequence length="450" mass="50044">MTTILAVLALARTLIPQDWLTRSHQWAARLISALDPSCTFTFPEHSGTSPDQYYGLIKTYLNTRDILSAKRILVSLPKNAKKALFTLADGETVMDEFCGYKFAWVHNVEQKAGTIVAYDSSEISQETRSFQMRVHQRATSLIERYLEHITQQARKLEQSDKELLIHTNIFQCWEEQPFVHPSTFETLALDADLKRQVMGRLSAFKASREYYARTGRAQKMGFLLYGPPGTGKSSFIAAVANFMHYDVFDLDLSAVEDNSCLRSLLTQMSDKAVVVVEDIDTADLPDRRETGTPSGKDKLKARKRGADQPDSDKSGPTLGGMLNFTDGLQSSSGSERIFIFTSNCPDRLDPALIRPGRCDMHVCLSFCDLGVFKHLLQSYMRCTDHELLEPISRLLHVDQAEITPAQAAGYLDAHKGDVTAALAAVCSHLEASSRGQHSDRAASLLVDAQA</sequence>
<dbReference type="Pfam" id="PF25568">
    <property type="entry name" value="AAA_lid_At3g28540"/>
    <property type="match status" value="1"/>
</dbReference>
<protein>
    <recommendedName>
        <fullName evidence="7">AAA+ ATPase domain-containing protein</fullName>
    </recommendedName>
</protein>
<keyword evidence="3" id="KW-0460">Magnesium</keyword>
<dbReference type="AlphaFoldDB" id="A0AAW1T0D7"/>
<evidence type="ECO:0000259" key="7">
    <source>
        <dbReference type="SMART" id="SM00382"/>
    </source>
</evidence>
<evidence type="ECO:0000256" key="5">
    <source>
        <dbReference type="SAM" id="MobiDB-lite"/>
    </source>
</evidence>
<evidence type="ECO:0000256" key="3">
    <source>
        <dbReference type="ARBA" id="ARBA00022842"/>
    </source>
</evidence>
<evidence type="ECO:0000256" key="4">
    <source>
        <dbReference type="ARBA" id="ARBA00049360"/>
    </source>
</evidence>
<feature type="signal peptide" evidence="6">
    <location>
        <begin position="1"/>
        <end position="16"/>
    </location>
</feature>
<comment type="caution">
    <text evidence="8">The sequence shown here is derived from an EMBL/GenBank/DDBJ whole genome shotgun (WGS) entry which is preliminary data.</text>
</comment>
<dbReference type="PANTHER" id="PTHR23070">
    <property type="entry name" value="BCS1 AAA-TYPE ATPASE"/>
    <property type="match status" value="1"/>
</dbReference>
<dbReference type="GO" id="GO:0016887">
    <property type="term" value="F:ATP hydrolysis activity"/>
    <property type="evidence" value="ECO:0007669"/>
    <property type="project" value="InterPro"/>
</dbReference>
<evidence type="ECO:0000313" key="8">
    <source>
        <dbReference type="EMBL" id="KAK9862216.1"/>
    </source>
</evidence>
<dbReference type="SMART" id="SM00382">
    <property type="entry name" value="AAA"/>
    <property type="match status" value="1"/>
</dbReference>
<evidence type="ECO:0000256" key="1">
    <source>
        <dbReference type="ARBA" id="ARBA00001946"/>
    </source>
</evidence>
<comment type="catalytic activity">
    <reaction evidence="4">
        <text>ATP + H2O = ADP + phosphate + H(+)</text>
        <dbReference type="Rhea" id="RHEA:13065"/>
        <dbReference type="ChEBI" id="CHEBI:15377"/>
        <dbReference type="ChEBI" id="CHEBI:15378"/>
        <dbReference type="ChEBI" id="CHEBI:30616"/>
        <dbReference type="ChEBI" id="CHEBI:43474"/>
        <dbReference type="ChEBI" id="CHEBI:456216"/>
    </reaction>
</comment>
<gene>
    <name evidence="8" type="ORF">WJX84_000527</name>
</gene>
<dbReference type="Gene3D" id="3.40.50.300">
    <property type="entry name" value="P-loop containing nucleotide triphosphate hydrolases"/>
    <property type="match status" value="1"/>
</dbReference>
<dbReference type="InterPro" id="IPR003959">
    <property type="entry name" value="ATPase_AAA_core"/>
</dbReference>
<dbReference type="InterPro" id="IPR027417">
    <property type="entry name" value="P-loop_NTPase"/>
</dbReference>
<feature type="chain" id="PRO_5043407802" description="AAA+ ATPase domain-containing protein" evidence="6">
    <location>
        <begin position="17"/>
        <end position="450"/>
    </location>
</feature>
<dbReference type="EMBL" id="JALJOV010000637">
    <property type="protein sequence ID" value="KAK9862216.1"/>
    <property type="molecule type" value="Genomic_DNA"/>
</dbReference>
<feature type="compositionally biased region" description="Basic and acidic residues" evidence="5">
    <location>
        <begin position="284"/>
        <end position="313"/>
    </location>
</feature>
<dbReference type="GO" id="GO:0005524">
    <property type="term" value="F:ATP binding"/>
    <property type="evidence" value="ECO:0007669"/>
    <property type="project" value="InterPro"/>
</dbReference>
<keyword evidence="9" id="KW-1185">Reference proteome</keyword>
<evidence type="ECO:0000313" key="9">
    <source>
        <dbReference type="Proteomes" id="UP001485043"/>
    </source>
</evidence>
<comment type="cofactor">
    <cofactor evidence="1">
        <name>Mg(2+)</name>
        <dbReference type="ChEBI" id="CHEBI:18420"/>
    </cofactor>
</comment>
<evidence type="ECO:0000256" key="6">
    <source>
        <dbReference type="SAM" id="SignalP"/>
    </source>
</evidence>
<name>A0AAW1T0D7_9CHLO</name>
<dbReference type="InterPro" id="IPR050747">
    <property type="entry name" value="Mitochondrial_chaperone_BCS1"/>
</dbReference>
<dbReference type="SUPFAM" id="SSF52540">
    <property type="entry name" value="P-loop containing nucleoside triphosphate hydrolases"/>
    <property type="match status" value="1"/>
</dbReference>
<dbReference type="InterPro" id="IPR058017">
    <property type="entry name" value="At3g28540-like_C"/>
</dbReference>
<reference evidence="8 9" key="1">
    <citation type="journal article" date="2024" name="Nat. Commun.">
        <title>Phylogenomics reveals the evolutionary origins of lichenization in chlorophyte algae.</title>
        <authorList>
            <person name="Puginier C."/>
            <person name="Libourel C."/>
            <person name="Otte J."/>
            <person name="Skaloud P."/>
            <person name="Haon M."/>
            <person name="Grisel S."/>
            <person name="Petersen M."/>
            <person name="Berrin J.G."/>
            <person name="Delaux P.M."/>
            <person name="Dal Grande F."/>
            <person name="Keller J."/>
        </authorList>
    </citation>
    <scope>NUCLEOTIDE SEQUENCE [LARGE SCALE GENOMIC DNA]</scope>
    <source>
        <strain evidence="8 9">SAG 2523</strain>
    </source>
</reference>
<proteinExistence type="inferred from homology"/>
<dbReference type="InterPro" id="IPR003593">
    <property type="entry name" value="AAA+_ATPase"/>
</dbReference>
<dbReference type="Proteomes" id="UP001485043">
    <property type="component" value="Unassembled WGS sequence"/>
</dbReference>
<comment type="similarity">
    <text evidence="2">Belongs to the AAA ATPase family. BCS1 subfamily.</text>
</comment>
<evidence type="ECO:0000256" key="2">
    <source>
        <dbReference type="ARBA" id="ARBA00007448"/>
    </source>
</evidence>
<keyword evidence="6" id="KW-0732">Signal</keyword>
<organism evidence="8 9">
    <name type="scientific">Apatococcus fuscideae</name>
    <dbReference type="NCBI Taxonomy" id="2026836"/>
    <lineage>
        <taxon>Eukaryota</taxon>
        <taxon>Viridiplantae</taxon>
        <taxon>Chlorophyta</taxon>
        <taxon>core chlorophytes</taxon>
        <taxon>Trebouxiophyceae</taxon>
        <taxon>Chlorellales</taxon>
        <taxon>Chlorellaceae</taxon>
        <taxon>Apatococcus</taxon>
    </lineage>
</organism>
<dbReference type="Pfam" id="PF00004">
    <property type="entry name" value="AAA"/>
    <property type="match status" value="1"/>
</dbReference>
<feature type="region of interest" description="Disordered" evidence="5">
    <location>
        <begin position="284"/>
        <end position="319"/>
    </location>
</feature>
<accession>A0AAW1T0D7</accession>
<dbReference type="InterPro" id="IPR025753">
    <property type="entry name" value="AAA_N_dom"/>
</dbReference>
<feature type="domain" description="AAA+ ATPase" evidence="7">
    <location>
        <begin position="218"/>
        <end position="366"/>
    </location>
</feature>
<dbReference type="Pfam" id="PF14363">
    <property type="entry name" value="AAA_assoc"/>
    <property type="match status" value="1"/>
</dbReference>
<dbReference type="GO" id="GO:0006950">
    <property type="term" value="P:response to stress"/>
    <property type="evidence" value="ECO:0007669"/>
    <property type="project" value="UniProtKB-ARBA"/>
</dbReference>